<protein>
    <submittedName>
        <fullName evidence="5">G10175 protein</fullName>
    </submittedName>
</protein>
<dbReference type="Proteomes" id="UP001497392">
    <property type="component" value="Unassembled WGS sequence"/>
</dbReference>
<dbReference type="SUPFAM" id="SSF103025">
    <property type="entry name" value="Folate-binding domain"/>
    <property type="match status" value="1"/>
</dbReference>
<reference evidence="5 6" key="1">
    <citation type="submission" date="2024-06" db="EMBL/GenBank/DDBJ databases">
        <authorList>
            <person name="Kraege A."/>
            <person name="Thomma B."/>
        </authorList>
    </citation>
    <scope>NUCLEOTIDE SEQUENCE [LARGE SCALE GENOMIC DNA]</scope>
</reference>
<evidence type="ECO:0000259" key="4">
    <source>
        <dbReference type="Pfam" id="PF25455"/>
    </source>
</evidence>
<keyword evidence="2" id="KW-0809">Transit peptide</keyword>
<keyword evidence="3" id="KW-0496">Mitochondrion</keyword>
<feature type="domain" description="CAF17 C-terminal" evidence="4">
    <location>
        <begin position="264"/>
        <end position="344"/>
    </location>
</feature>
<accession>A0ABP1G8Z2</accession>
<comment type="subcellular location">
    <subcellularLocation>
        <location evidence="1">Mitochondrion</location>
    </subcellularLocation>
</comment>
<evidence type="ECO:0000256" key="1">
    <source>
        <dbReference type="ARBA" id="ARBA00004173"/>
    </source>
</evidence>
<dbReference type="PANTHER" id="PTHR22602:SF0">
    <property type="entry name" value="TRANSFERASE CAF17, MITOCHONDRIAL-RELATED"/>
    <property type="match status" value="1"/>
</dbReference>
<gene>
    <name evidence="5" type="primary">g10175</name>
    <name evidence="5" type="ORF">VP750_LOCUS9152</name>
</gene>
<organism evidence="5 6">
    <name type="scientific">Coccomyxa viridis</name>
    <dbReference type="NCBI Taxonomy" id="1274662"/>
    <lineage>
        <taxon>Eukaryota</taxon>
        <taxon>Viridiplantae</taxon>
        <taxon>Chlorophyta</taxon>
        <taxon>core chlorophytes</taxon>
        <taxon>Trebouxiophyceae</taxon>
        <taxon>Trebouxiophyceae incertae sedis</taxon>
        <taxon>Coccomyxaceae</taxon>
        <taxon>Coccomyxa</taxon>
    </lineage>
</organism>
<keyword evidence="6" id="KW-1185">Reference proteome</keyword>
<dbReference type="InterPro" id="IPR027266">
    <property type="entry name" value="TrmE/GcvT-like"/>
</dbReference>
<proteinExistence type="predicted"/>
<evidence type="ECO:0000313" key="5">
    <source>
        <dbReference type="EMBL" id="CAL5227246.1"/>
    </source>
</evidence>
<name>A0ABP1G8Z2_9CHLO</name>
<dbReference type="Pfam" id="PF25455">
    <property type="entry name" value="Beta-barrel_CAF17_C"/>
    <property type="match status" value="1"/>
</dbReference>
<sequence>MLAAAFKLKCGNLPGLVRHTAVGTCQPVSLAQAAWHRWLVSNVEALKAPAGQISANLKESRGVLRLHGEDIHQFLNGIITNNPKLLQNGTTDVMYTALLNSHGRFMHDAFLCATGEPFGILADVDKEHLPDLVKMLNRYKLRAKVTVEDVSQDYDVWTRFNPSPDNQECQRGWPQDPRLKELGQRAILPKGTDTGSNDHCEDPPAAYRRLRHTLGIAEGPSEIPQGSAVPLEYNLDGLNAISFSKGCYVGQELVARTHFQGMVRKRLMPIALQDDSAAGDVEAGTSVFAEGSARPVGKIVAMDGAAGMAVIRLEVAFGLEESPLHVGQKDGPLIRAQRPSWWPQEWGQEQSL</sequence>
<dbReference type="InterPro" id="IPR057460">
    <property type="entry name" value="CAF17_C"/>
</dbReference>
<dbReference type="InterPro" id="IPR045179">
    <property type="entry name" value="YgfZ/GcvT"/>
</dbReference>
<dbReference type="PANTHER" id="PTHR22602">
    <property type="entry name" value="TRANSFERASE CAF17, MITOCHONDRIAL-RELATED"/>
    <property type="match status" value="1"/>
</dbReference>
<dbReference type="NCBIfam" id="TIGR03317">
    <property type="entry name" value="ygfZ_signature"/>
    <property type="match status" value="1"/>
</dbReference>
<comment type="caution">
    <text evidence="5">The sequence shown here is derived from an EMBL/GenBank/DDBJ whole genome shotgun (WGS) entry which is preliminary data.</text>
</comment>
<dbReference type="EMBL" id="CAXHTA020000017">
    <property type="protein sequence ID" value="CAL5227246.1"/>
    <property type="molecule type" value="Genomic_DNA"/>
</dbReference>
<dbReference type="InterPro" id="IPR017703">
    <property type="entry name" value="YgfZ/GCV_T_CS"/>
</dbReference>
<evidence type="ECO:0000313" key="6">
    <source>
        <dbReference type="Proteomes" id="UP001497392"/>
    </source>
</evidence>
<dbReference type="Gene3D" id="3.30.1360.120">
    <property type="entry name" value="Probable tRNA modification gtpase trme, domain 1"/>
    <property type="match status" value="2"/>
</dbReference>
<evidence type="ECO:0000256" key="2">
    <source>
        <dbReference type="ARBA" id="ARBA00022946"/>
    </source>
</evidence>
<evidence type="ECO:0000256" key="3">
    <source>
        <dbReference type="ARBA" id="ARBA00023128"/>
    </source>
</evidence>